<dbReference type="AlphaFoldDB" id="A0A1I8MWB7"/>
<evidence type="ECO:0000256" key="7">
    <source>
        <dbReference type="ARBA" id="ARBA00022927"/>
    </source>
</evidence>
<dbReference type="Proteomes" id="UP001652621">
    <property type="component" value="Unplaced"/>
</dbReference>
<reference evidence="12" key="1">
    <citation type="submission" date="2020-05" db="UniProtKB">
        <authorList>
            <consortium name="EnsemblMetazoa"/>
        </authorList>
    </citation>
    <scope>IDENTIFICATION</scope>
    <source>
        <strain evidence="12">Aabys</strain>
    </source>
</reference>
<dbReference type="InterPro" id="IPR048682">
    <property type="entry name" value="COG4"/>
</dbReference>
<accession>A0A1I8MWB7</accession>
<protein>
    <recommendedName>
        <fullName evidence="5">Conserved oligomeric Golgi complex subunit 4</fullName>
    </recommendedName>
    <alternativeName>
        <fullName evidence="10">Component of oligomeric Golgi complex 4</fullName>
    </alternativeName>
</protein>
<dbReference type="Pfam" id="PF08318">
    <property type="entry name" value="COG4_m"/>
    <property type="match status" value="1"/>
</dbReference>
<comment type="function">
    <text evidence="1">Required for normal Golgi function.</text>
</comment>
<evidence type="ECO:0000256" key="3">
    <source>
        <dbReference type="ARBA" id="ARBA00009215"/>
    </source>
</evidence>
<dbReference type="InterPro" id="IPR048684">
    <property type="entry name" value="COG4_C"/>
</dbReference>
<comment type="similarity">
    <text evidence="3">Belongs to the COG4 family.</text>
</comment>
<dbReference type="FunFam" id="1.10.287.1060:FF:000014">
    <property type="entry name" value="conserved oligomeric Golgi complex subunit 4"/>
    <property type="match status" value="1"/>
</dbReference>
<dbReference type="GO" id="GO:0006890">
    <property type="term" value="P:retrograde vesicle-mediated transport, Golgi to endoplasmic reticulum"/>
    <property type="evidence" value="ECO:0007669"/>
    <property type="project" value="TreeGrafter"/>
</dbReference>
<evidence type="ECO:0000256" key="2">
    <source>
        <dbReference type="ARBA" id="ARBA00004255"/>
    </source>
</evidence>
<evidence type="ECO:0000256" key="8">
    <source>
        <dbReference type="ARBA" id="ARBA00023034"/>
    </source>
</evidence>
<evidence type="ECO:0000259" key="11">
    <source>
        <dbReference type="SMART" id="SM00762"/>
    </source>
</evidence>
<evidence type="ECO:0000256" key="10">
    <source>
        <dbReference type="ARBA" id="ARBA00031340"/>
    </source>
</evidence>
<dbReference type="VEuPathDB" id="VectorBase:MDOA009113"/>
<dbReference type="VEuPathDB" id="VectorBase:MDOMA2_018533"/>
<dbReference type="EnsemblMetazoa" id="MDOA009113-RB">
    <property type="protein sequence ID" value="MDOA009113-PB"/>
    <property type="gene ID" value="MDOA009113"/>
</dbReference>
<dbReference type="FunFam" id="1.20.58.1970:FF:000002">
    <property type="entry name" value="Oligomeric Golgi complex subunit"/>
    <property type="match status" value="1"/>
</dbReference>
<comment type="subunit">
    <text evidence="4">Component of the conserved oligomeric Golgi complex which is composed of eight different subunits and is required for normal Golgi morphology and localization.</text>
</comment>
<dbReference type="GO" id="GO:0000139">
    <property type="term" value="C:Golgi membrane"/>
    <property type="evidence" value="ECO:0007669"/>
    <property type="project" value="UniProtKB-SubCell"/>
</dbReference>
<sequence length="769" mass="87585">MTLTSDIDFSSSENVNKILYIIKFEEENLNHNLNDLLAKQCKIEAYMAGINKGIARMNRIINDTKKLDCQIAHTANLVTSVSAKVRRLDLARSRASDSQQRVHDLIDLQLCGQGVTTAIVEEDYEVAAGHINRFLAMDLQLLKRTADDVQGSESSITESVRILESGAIEMREITVRRFEEAVKKDDLASVERFFKIFPLLGHHMEGIEKFSKYICTKLAAKNQKELRNAMDIAKADKRVHLAYADAMTSLLENSARVIEVNQPIVEAYYGHGYLLDMLTILQRQCDVDVKNLINEFVKNRQIDRRKKLVNEIFSRNSNSCSATSNLGHYRMNSGGAIEKLSPKDIDATIVEITIMHSRVELYFRFMKRRVAMDIEECSDDCNTINDKLQNLNNLLQNSDLRRHAQELLGTYLLFERYFMEESVLKAIGLDVHDSGQLSSSMVDDVFFILRKSIRRSLTSMSVNGTCAVINNAAACLDHDFVNALKSHLQQGYPSGYIDLAQAYSAIQNSLQQGKIHSSDNEKARVNFLVYLNNADISTEYIDTLWRTMEQEIAGAYPSMTMVEKQLIESCLSELKSVRDTLKACVDFGMQQLKSSAINPRLHPWVDQYLTHKHQLTEEELAAYEAGETFVQFLIVQIDGFLNTFKPCLTLRNYDALISIVASELTTRLEKAIKKCVFNRLGGLVLDQEVRALGAYLASATSWSVRDKMTRLTQIATILNLEKVSEINEYWNPQHSSELTSWRLSQNEVRTILTLRIDFRMEDIKRIRLQ</sequence>
<evidence type="ECO:0000313" key="13">
    <source>
        <dbReference type="Proteomes" id="UP001652621"/>
    </source>
</evidence>
<dbReference type="PANTHER" id="PTHR24016">
    <property type="entry name" value="CONSERVED OLIGOMERIC GOLGI COMPLEX SUBUNIT 4"/>
    <property type="match status" value="1"/>
</dbReference>
<evidence type="ECO:0000256" key="9">
    <source>
        <dbReference type="ARBA" id="ARBA00023136"/>
    </source>
</evidence>
<keyword evidence="7" id="KW-0653">Protein transport</keyword>
<dbReference type="eggNOG" id="KOG0412">
    <property type="taxonomic scope" value="Eukaryota"/>
</dbReference>
<dbReference type="Pfam" id="PF20663">
    <property type="entry name" value="COG4_N"/>
    <property type="match status" value="1"/>
</dbReference>
<keyword evidence="9" id="KW-0472">Membrane</keyword>
<dbReference type="RefSeq" id="XP_058986414.1">
    <property type="nucleotide sequence ID" value="XM_059130431.1"/>
</dbReference>
<evidence type="ECO:0000256" key="1">
    <source>
        <dbReference type="ARBA" id="ARBA00003627"/>
    </source>
</evidence>
<proteinExistence type="inferred from homology"/>
<dbReference type="SMART" id="SM00762">
    <property type="entry name" value="Cog4"/>
    <property type="match status" value="1"/>
</dbReference>
<evidence type="ECO:0000313" key="12">
    <source>
        <dbReference type="EnsemblMetazoa" id="MDOA009113-PB"/>
    </source>
</evidence>
<organism evidence="12">
    <name type="scientific">Musca domestica</name>
    <name type="common">House fly</name>
    <dbReference type="NCBI Taxonomy" id="7370"/>
    <lineage>
        <taxon>Eukaryota</taxon>
        <taxon>Metazoa</taxon>
        <taxon>Ecdysozoa</taxon>
        <taxon>Arthropoda</taxon>
        <taxon>Hexapoda</taxon>
        <taxon>Insecta</taxon>
        <taxon>Pterygota</taxon>
        <taxon>Neoptera</taxon>
        <taxon>Endopterygota</taxon>
        <taxon>Diptera</taxon>
        <taxon>Brachycera</taxon>
        <taxon>Muscomorpha</taxon>
        <taxon>Muscoidea</taxon>
        <taxon>Muscidae</taxon>
        <taxon>Musca</taxon>
    </lineage>
</organism>
<evidence type="ECO:0000256" key="4">
    <source>
        <dbReference type="ARBA" id="ARBA00011166"/>
    </source>
</evidence>
<keyword evidence="13" id="KW-1185">Reference proteome</keyword>
<evidence type="ECO:0000256" key="6">
    <source>
        <dbReference type="ARBA" id="ARBA00022448"/>
    </source>
</evidence>
<dbReference type="Gene3D" id="1.20.58.1970">
    <property type="match status" value="1"/>
</dbReference>
<keyword evidence="6" id="KW-0813">Transport</keyword>
<keyword evidence="8" id="KW-0333">Golgi apparatus</keyword>
<dbReference type="GO" id="GO:0015031">
    <property type="term" value="P:protein transport"/>
    <property type="evidence" value="ECO:0007669"/>
    <property type="project" value="UniProtKB-KW"/>
</dbReference>
<gene>
    <name evidence="12" type="primary">101896658</name>
    <name evidence="14" type="synonym">LOC101896658</name>
</gene>
<dbReference type="STRING" id="7370.A0A1I8MWB7"/>
<reference evidence="14" key="2">
    <citation type="submission" date="2025-05" db="UniProtKB">
        <authorList>
            <consortium name="RefSeq"/>
        </authorList>
    </citation>
    <scope>IDENTIFICATION</scope>
    <source>
        <strain evidence="14">Aabys</strain>
        <tissue evidence="14">Whole body</tissue>
    </source>
</reference>
<feature type="domain" description="COG4 transport protein middle alpha-helical bundle" evidence="11">
    <location>
        <begin position="163"/>
        <end position="489"/>
    </location>
</feature>
<evidence type="ECO:0000313" key="14">
    <source>
        <dbReference type="RefSeq" id="XP_058986414.1"/>
    </source>
</evidence>
<dbReference type="Gene3D" id="1.10.287.1060">
    <property type="entry name" value="ESAT-6-like"/>
    <property type="match status" value="1"/>
</dbReference>
<dbReference type="Pfam" id="PF20662">
    <property type="entry name" value="COG4_C"/>
    <property type="match status" value="1"/>
</dbReference>
<evidence type="ECO:0000256" key="5">
    <source>
        <dbReference type="ARBA" id="ARBA00020975"/>
    </source>
</evidence>
<name>A0A1I8MWB7_MUSDO</name>
<dbReference type="GO" id="GO:0007030">
    <property type="term" value="P:Golgi organization"/>
    <property type="evidence" value="ECO:0007669"/>
    <property type="project" value="TreeGrafter"/>
</dbReference>
<dbReference type="InterPro" id="IPR013167">
    <property type="entry name" value="COG4_M"/>
</dbReference>
<dbReference type="OrthoDB" id="47059at2759"/>
<dbReference type="InterPro" id="IPR048680">
    <property type="entry name" value="COG4_N"/>
</dbReference>
<dbReference type="GO" id="GO:0017119">
    <property type="term" value="C:Golgi transport complex"/>
    <property type="evidence" value="ECO:0007669"/>
    <property type="project" value="TreeGrafter"/>
</dbReference>
<dbReference type="PANTHER" id="PTHR24016:SF0">
    <property type="entry name" value="CONSERVED OLIGOMERIC GOLGI COMPLEX SUBUNIT 4"/>
    <property type="match status" value="1"/>
</dbReference>
<comment type="subcellular location">
    <subcellularLocation>
        <location evidence="2">Golgi apparatus membrane</location>
        <topology evidence="2">Peripheral membrane protein</topology>
        <orientation evidence="2">Cytoplasmic side</orientation>
    </subcellularLocation>
</comment>